<protein>
    <recommendedName>
        <fullName evidence="1">RNA polymerase sigma-70 region 4 domain-containing protein</fullName>
    </recommendedName>
</protein>
<comment type="caution">
    <text evidence="2">The sequence shown here is derived from an EMBL/GenBank/DDBJ whole genome shotgun (WGS) entry which is preliminary data.</text>
</comment>
<dbReference type="AlphaFoldDB" id="A0A8J7RRG2"/>
<dbReference type="InterPro" id="IPR007630">
    <property type="entry name" value="RNA_pol_sigma70_r4"/>
</dbReference>
<dbReference type="GO" id="GO:0003700">
    <property type="term" value="F:DNA-binding transcription factor activity"/>
    <property type="evidence" value="ECO:0007669"/>
    <property type="project" value="InterPro"/>
</dbReference>
<evidence type="ECO:0000313" key="3">
    <source>
        <dbReference type="Proteomes" id="UP000666240"/>
    </source>
</evidence>
<dbReference type="SUPFAM" id="SSF88659">
    <property type="entry name" value="Sigma3 and sigma4 domains of RNA polymerase sigma factors"/>
    <property type="match status" value="1"/>
</dbReference>
<dbReference type="InterPro" id="IPR013324">
    <property type="entry name" value="RNA_pol_sigma_r3/r4-like"/>
</dbReference>
<evidence type="ECO:0000259" key="1">
    <source>
        <dbReference type="Pfam" id="PF04545"/>
    </source>
</evidence>
<dbReference type="InterPro" id="IPR036388">
    <property type="entry name" value="WH-like_DNA-bd_sf"/>
</dbReference>
<dbReference type="EMBL" id="JAGIYY010000009">
    <property type="protein sequence ID" value="MBP0440709.1"/>
    <property type="molecule type" value="Genomic_DNA"/>
</dbReference>
<organism evidence="2 3">
    <name type="scientific">Tianweitania sediminis</name>
    <dbReference type="NCBI Taxonomy" id="1502156"/>
    <lineage>
        <taxon>Bacteria</taxon>
        <taxon>Pseudomonadati</taxon>
        <taxon>Pseudomonadota</taxon>
        <taxon>Alphaproteobacteria</taxon>
        <taxon>Hyphomicrobiales</taxon>
        <taxon>Phyllobacteriaceae</taxon>
        <taxon>Tianweitania</taxon>
    </lineage>
</organism>
<keyword evidence="3" id="KW-1185">Reference proteome</keyword>
<proteinExistence type="predicted"/>
<sequence length="66" mass="7465">MDDRERRTLEARRRTDCPVTLQELGTEFGLTGERVRQIESRASAKVQDALAQQAARGRAVRLKVTP</sequence>
<reference evidence="2" key="1">
    <citation type="submission" date="2021-03" db="EMBL/GenBank/DDBJ databases">
        <title>Genome sequencing and assembly of Tianweitania sediminis.</title>
        <authorList>
            <person name="Chhetri G."/>
        </authorList>
    </citation>
    <scope>NUCLEOTIDE SEQUENCE</scope>
    <source>
        <strain evidence="2">Z8</strain>
    </source>
</reference>
<accession>A0A8J7RRG2</accession>
<name>A0A8J7RRG2_9HYPH</name>
<dbReference type="InterPro" id="IPR000943">
    <property type="entry name" value="RNA_pol_sigma70"/>
</dbReference>
<dbReference type="GO" id="GO:0006352">
    <property type="term" value="P:DNA-templated transcription initiation"/>
    <property type="evidence" value="ECO:0007669"/>
    <property type="project" value="InterPro"/>
</dbReference>
<dbReference type="Proteomes" id="UP000666240">
    <property type="component" value="Unassembled WGS sequence"/>
</dbReference>
<dbReference type="Gene3D" id="1.10.10.10">
    <property type="entry name" value="Winged helix-like DNA-binding domain superfamily/Winged helix DNA-binding domain"/>
    <property type="match status" value="1"/>
</dbReference>
<dbReference type="RefSeq" id="WP_209336905.1">
    <property type="nucleotide sequence ID" value="NZ_JAGIYY010000009.1"/>
</dbReference>
<dbReference type="Pfam" id="PF04545">
    <property type="entry name" value="Sigma70_r4"/>
    <property type="match status" value="1"/>
</dbReference>
<evidence type="ECO:0000313" key="2">
    <source>
        <dbReference type="EMBL" id="MBP0440709.1"/>
    </source>
</evidence>
<gene>
    <name evidence="2" type="ORF">J5Y06_18830</name>
</gene>
<dbReference type="PRINTS" id="PR00046">
    <property type="entry name" value="SIGMA70FCT"/>
</dbReference>
<feature type="domain" description="RNA polymerase sigma-70 region 4" evidence="1">
    <location>
        <begin position="2"/>
        <end position="47"/>
    </location>
</feature>